<evidence type="ECO:0000259" key="1">
    <source>
        <dbReference type="Pfam" id="PF01266"/>
    </source>
</evidence>
<gene>
    <name evidence="2" type="ORF">GJU41_04585</name>
</gene>
<dbReference type="PANTHER" id="PTHR13847">
    <property type="entry name" value="SARCOSINE DEHYDROGENASE-RELATED"/>
    <property type="match status" value="1"/>
</dbReference>
<dbReference type="InterPro" id="IPR036188">
    <property type="entry name" value="FAD/NAD-bd_sf"/>
</dbReference>
<dbReference type="Gene3D" id="3.50.50.60">
    <property type="entry name" value="FAD/NAD(P)-binding domain"/>
    <property type="match status" value="1"/>
</dbReference>
<dbReference type="EMBL" id="WKKF01000001">
    <property type="protein sequence ID" value="MRX53238.1"/>
    <property type="molecule type" value="Genomic_DNA"/>
</dbReference>
<dbReference type="PANTHER" id="PTHR13847:SF201">
    <property type="entry name" value="PUTATIBE OXIDOREDUCTASE"/>
    <property type="match status" value="1"/>
</dbReference>
<dbReference type="AlphaFoldDB" id="A0A6I2M536"/>
<proteinExistence type="predicted"/>
<dbReference type="SUPFAM" id="SSF51905">
    <property type="entry name" value="FAD/NAD(P)-binding domain"/>
    <property type="match status" value="1"/>
</dbReference>
<evidence type="ECO:0000313" key="3">
    <source>
        <dbReference type="Proteomes" id="UP000441585"/>
    </source>
</evidence>
<accession>A0A6I2M536</accession>
<organism evidence="2 3">
    <name type="scientific">Metabacillus idriensis</name>
    <dbReference type="NCBI Taxonomy" id="324768"/>
    <lineage>
        <taxon>Bacteria</taxon>
        <taxon>Bacillati</taxon>
        <taxon>Bacillota</taxon>
        <taxon>Bacilli</taxon>
        <taxon>Bacillales</taxon>
        <taxon>Bacillaceae</taxon>
        <taxon>Metabacillus</taxon>
    </lineage>
</organism>
<feature type="domain" description="FAD dependent oxidoreductase" evidence="1">
    <location>
        <begin position="29"/>
        <end position="381"/>
    </location>
</feature>
<reference evidence="2 3" key="1">
    <citation type="submission" date="2019-11" db="EMBL/GenBank/DDBJ databases">
        <title>Bacillus idriensis genome.</title>
        <authorList>
            <person name="Konopka E.N."/>
            <person name="Newman J.D."/>
        </authorList>
    </citation>
    <scope>NUCLEOTIDE SEQUENCE [LARGE SCALE GENOMIC DNA]</scope>
    <source>
        <strain evidence="2 3">DSM 19097</strain>
    </source>
</reference>
<sequence>MDIRSGTFFWPETLAAKPFPALEEDISCDVLIIGGGESGAHCAYFLSETEMDVVLVEKDRAGSGSSSANTGLLQYSNDKMLTACANSFGEEKAVRHYRLCEQALRGLEKLVPSLSINPDFKIRESLYYATDEADKETLRKEYNMLKKHSFQAEWLTASDIERMYGFKKTAGILSGGDAEVNPYKLVTSLIGAAEANGVRIFEKTEVNGRKFEHGYVMMYTAGGACIKAKKVIMAAGYKNQEIRREHNAVLSSSYAIATNRLTKNEIWYGQTLIWETARPYLYMRTTADNRIIAGGLDEPSIDAEKINSKLVHKRDQLLLEVKKLFPELKLEAEYFWGAVFGSIHDGLPMIKEYPELPHCLFLLGYGGNGTICSYVLASLIRDHLTGNQNDDLQIYMER</sequence>
<name>A0A6I2M536_9BACI</name>
<keyword evidence="3" id="KW-1185">Reference proteome</keyword>
<comment type="caution">
    <text evidence="2">The sequence shown here is derived from an EMBL/GenBank/DDBJ whole genome shotgun (WGS) entry which is preliminary data.</text>
</comment>
<evidence type="ECO:0000313" key="2">
    <source>
        <dbReference type="EMBL" id="MRX53238.1"/>
    </source>
</evidence>
<dbReference type="InterPro" id="IPR006076">
    <property type="entry name" value="FAD-dep_OxRdtase"/>
</dbReference>
<dbReference type="Pfam" id="PF01266">
    <property type="entry name" value="DAO"/>
    <property type="match status" value="1"/>
</dbReference>
<dbReference type="RefSeq" id="WP_070876026.1">
    <property type="nucleotide sequence ID" value="NZ_CAJFZX010000008.1"/>
</dbReference>
<protein>
    <submittedName>
        <fullName evidence="2">FAD-dependent oxidoreductase</fullName>
    </submittedName>
</protein>
<dbReference type="Proteomes" id="UP000441585">
    <property type="component" value="Unassembled WGS sequence"/>
</dbReference>
<dbReference type="Gene3D" id="3.30.9.10">
    <property type="entry name" value="D-Amino Acid Oxidase, subunit A, domain 2"/>
    <property type="match status" value="1"/>
</dbReference>
<dbReference type="GO" id="GO:0005737">
    <property type="term" value="C:cytoplasm"/>
    <property type="evidence" value="ECO:0007669"/>
    <property type="project" value="TreeGrafter"/>
</dbReference>